<dbReference type="InterPro" id="IPR029045">
    <property type="entry name" value="ClpP/crotonase-like_dom_sf"/>
</dbReference>
<dbReference type="Gene3D" id="3.90.226.10">
    <property type="entry name" value="2-enoyl-CoA Hydratase, Chain A, domain 1"/>
    <property type="match status" value="1"/>
</dbReference>
<dbReference type="PANTHER" id="PTHR32060:SF30">
    <property type="entry name" value="CARBOXY-TERMINAL PROCESSING PROTEASE CTPA"/>
    <property type="match status" value="1"/>
</dbReference>
<evidence type="ECO:0000313" key="2">
    <source>
        <dbReference type="EMBL" id="HIX55265.1"/>
    </source>
</evidence>
<dbReference type="SUPFAM" id="SSF50156">
    <property type="entry name" value="PDZ domain-like"/>
    <property type="match status" value="1"/>
</dbReference>
<dbReference type="Gene3D" id="3.30.750.170">
    <property type="match status" value="1"/>
</dbReference>
<dbReference type="GO" id="GO:0006508">
    <property type="term" value="P:proteolysis"/>
    <property type="evidence" value="ECO:0007669"/>
    <property type="project" value="InterPro"/>
</dbReference>
<protein>
    <submittedName>
        <fullName evidence="2">Peptidase S41</fullName>
    </submittedName>
</protein>
<dbReference type="GO" id="GO:0030288">
    <property type="term" value="C:outer membrane-bounded periplasmic space"/>
    <property type="evidence" value="ECO:0007669"/>
    <property type="project" value="TreeGrafter"/>
</dbReference>
<gene>
    <name evidence="2" type="ORF">H9853_09570</name>
</gene>
<accession>A0A9D1W9T3</accession>
<evidence type="ECO:0000313" key="3">
    <source>
        <dbReference type="Proteomes" id="UP000824156"/>
    </source>
</evidence>
<dbReference type="PANTHER" id="PTHR32060">
    <property type="entry name" value="TAIL-SPECIFIC PROTEASE"/>
    <property type="match status" value="1"/>
</dbReference>
<sequence length="523" mass="58687">MSKCKNRLSFLLVVIATGVFFFSSCKKEIGGSDQAEDCEYNNDVAELELKDSVHYYTKLLSLWQDELLPRNINDIDKEGVLRKLTAPYCRAEDVLEWLKGQTHKTVTGRPVDRFSFLDREGVISDELEEGVTTDFGMYVFYLQTSENESAHLYVRMVERNSPAYHGGLKRGAKIISLNGNSNIDYDSQEQEDFRTVDNALSSSKLIIEFQNQGEEIRQAEILASQYDMDPVLKDTIFNTDQKKVGYLAYNSFISVGNREAPGAKGTQLKSIFDRYAQQGVDDLIVDLRYNGGGSVVTAEFIADYIAPSTADKKLMYKYSINRVLENEGWNEEGDIFEDVFFKKKGSLNLSRVYFLVSKASASASELLINVLEPYMDVYLVGSYGSDGYGGMEKQNTYGKPVGFFPFPVNAPGQPPNDLYVVSFQMTNAIGKSDYFNGLVPDFHAYEGYLNDFGDSDEGLIEAALSHIQSGSFPVAKAMLRAQRGAPGMSSGVIQKDLNLDKRNNDMYKFNNSGNRNPKNFKLR</sequence>
<reference evidence="2" key="2">
    <citation type="submission" date="2021-04" db="EMBL/GenBank/DDBJ databases">
        <authorList>
            <person name="Gilroy R."/>
        </authorList>
    </citation>
    <scope>NUCLEOTIDE SEQUENCE</scope>
    <source>
        <strain evidence="2">1719</strain>
    </source>
</reference>
<dbReference type="CDD" id="cd07561">
    <property type="entry name" value="Peptidase_S41_CPP_like"/>
    <property type="match status" value="1"/>
</dbReference>
<organism evidence="2 3">
    <name type="scientific">Candidatus Sphingobacterium stercoripullorum</name>
    <dbReference type="NCBI Taxonomy" id="2838759"/>
    <lineage>
        <taxon>Bacteria</taxon>
        <taxon>Pseudomonadati</taxon>
        <taxon>Bacteroidota</taxon>
        <taxon>Sphingobacteriia</taxon>
        <taxon>Sphingobacteriales</taxon>
        <taxon>Sphingobacteriaceae</taxon>
        <taxon>Sphingobacterium</taxon>
    </lineage>
</organism>
<dbReference type="Proteomes" id="UP000824156">
    <property type="component" value="Unassembled WGS sequence"/>
</dbReference>
<dbReference type="InterPro" id="IPR036034">
    <property type="entry name" value="PDZ_sf"/>
</dbReference>
<dbReference type="GO" id="GO:0008236">
    <property type="term" value="F:serine-type peptidase activity"/>
    <property type="evidence" value="ECO:0007669"/>
    <property type="project" value="InterPro"/>
</dbReference>
<dbReference type="EMBL" id="DXEZ01000264">
    <property type="protein sequence ID" value="HIX55265.1"/>
    <property type="molecule type" value="Genomic_DNA"/>
</dbReference>
<dbReference type="PROSITE" id="PS51257">
    <property type="entry name" value="PROKAR_LIPOPROTEIN"/>
    <property type="match status" value="1"/>
</dbReference>
<reference evidence="2" key="1">
    <citation type="journal article" date="2021" name="PeerJ">
        <title>Extensive microbial diversity within the chicken gut microbiome revealed by metagenomics and culture.</title>
        <authorList>
            <person name="Gilroy R."/>
            <person name="Ravi A."/>
            <person name="Getino M."/>
            <person name="Pursley I."/>
            <person name="Horton D.L."/>
            <person name="Alikhan N.F."/>
            <person name="Baker D."/>
            <person name="Gharbi K."/>
            <person name="Hall N."/>
            <person name="Watson M."/>
            <person name="Adriaenssens E.M."/>
            <person name="Foster-Nyarko E."/>
            <person name="Jarju S."/>
            <person name="Secka A."/>
            <person name="Antonio M."/>
            <person name="Oren A."/>
            <person name="Chaudhuri R.R."/>
            <person name="La Ragione R."/>
            <person name="Hildebrand F."/>
            <person name="Pallen M.J."/>
        </authorList>
    </citation>
    <scope>NUCLEOTIDE SEQUENCE</scope>
    <source>
        <strain evidence="2">1719</strain>
    </source>
</reference>
<dbReference type="InterPro" id="IPR005151">
    <property type="entry name" value="Tail-specific_protease"/>
</dbReference>
<dbReference type="GO" id="GO:0004175">
    <property type="term" value="F:endopeptidase activity"/>
    <property type="evidence" value="ECO:0007669"/>
    <property type="project" value="TreeGrafter"/>
</dbReference>
<comment type="caution">
    <text evidence="2">The sequence shown here is derived from an EMBL/GenBank/DDBJ whole genome shotgun (WGS) entry which is preliminary data.</text>
</comment>
<dbReference type="SUPFAM" id="SSF52096">
    <property type="entry name" value="ClpP/crotonase"/>
    <property type="match status" value="1"/>
</dbReference>
<name>A0A9D1W9T3_9SPHI</name>
<dbReference type="Pfam" id="PF03572">
    <property type="entry name" value="Peptidase_S41"/>
    <property type="match status" value="1"/>
</dbReference>
<dbReference type="Gene3D" id="2.30.42.10">
    <property type="match status" value="1"/>
</dbReference>
<dbReference type="AlphaFoldDB" id="A0A9D1W9T3"/>
<feature type="domain" description="Tail specific protease" evidence="1">
    <location>
        <begin position="243"/>
        <end position="396"/>
    </location>
</feature>
<dbReference type="GO" id="GO:0007165">
    <property type="term" value="P:signal transduction"/>
    <property type="evidence" value="ECO:0007669"/>
    <property type="project" value="TreeGrafter"/>
</dbReference>
<evidence type="ECO:0000259" key="1">
    <source>
        <dbReference type="Pfam" id="PF03572"/>
    </source>
</evidence>
<proteinExistence type="predicted"/>